<evidence type="ECO:0000259" key="2">
    <source>
        <dbReference type="PROSITE" id="PS50975"/>
    </source>
</evidence>
<evidence type="ECO:0000313" key="4">
    <source>
        <dbReference type="Proteomes" id="UP000178450"/>
    </source>
</evidence>
<organism evidence="3 4">
    <name type="scientific">Candidatus Roizmanbacteria bacterium RIFOXYA1_FULL_41_12</name>
    <dbReference type="NCBI Taxonomy" id="1802082"/>
    <lineage>
        <taxon>Bacteria</taxon>
        <taxon>Candidatus Roizmaniibacteriota</taxon>
    </lineage>
</organism>
<dbReference type="InterPro" id="IPR011761">
    <property type="entry name" value="ATP-grasp"/>
</dbReference>
<comment type="caution">
    <text evidence="3">The sequence shown here is derived from an EMBL/GenBank/DDBJ whole genome shotgun (WGS) entry which is preliminary data.</text>
</comment>
<evidence type="ECO:0000313" key="3">
    <source>
        <dbReference type="EMBL" id="OGK64899.1"/>
    </source>
</evidence>
<dbReference type="GO" id="GO:0005524">
    <property type="term" value="F:ATP binding"/>
    <property type="evidence" value="ECO:0007669"/>
    <property type="project" value="UniProtKB-UniRule"/>
</dbReference>
<dbReference type="InterPro" id="IPR053269">
    <property type="entry name" value="Asp-Met_ligase"/>
</dbReference>
<sequence>MKFQTVYISNVLESYYRGYDQLPEQEKLNWYRYDFLEANRAVLYGADNKAIITSYPINPEYLSDLKQITGWQNVLNLFPSKPNPSISLDIVNNLDLRKQLITLIKQNPGIALIQYRSTPEFHQLVESLRQEKLDFKTPELIAGSDEFILNYYNTKRGFRHLWSGVLDDFRTDINIPEGYICGDLKEALEAAWWFRSHNRSFVIKYNRGVQGMGIVLNRVADFASDKTTFLQQLKSRLTETLWQEPAVIVEALIEPDSSKFGGSPNVELFINETGQVDFSYPCEQILEQGKKFIGVYIHPELLKSPQMQAAKQAGMALGKVLSDKGYRGCFDIDMVVDKEGRAFAVEANLRRTGGTHLHELAEALLGEGYWDKYYLMSLDLKLKQALSYQELKAKIEPLMLKPGQTKGIVIVNPDMLSEKILVPAIFGNSHDEVTSYSEALKKALGGFLN</sequence>
<accession>A0A1F7KAK8</accession>
<dbReference type="PANTHER" id="PTHR37018">
    <property type="entry name" value="CULTURE SPECIFIC PROTEIN, PUTATIVE (AFU_ORTHOLOGUE AFUA_2G00130)-RELATED"/>
    <property type="match status" value="1"/>
</dbReference>
<dbReference type="Gene3D" id="3.30.470.20">
    <property type="entry name" value="ATP-grasp fold, B domain"/>
    <property type="match status" value="1"/>
</dbReference>
<keyword evidence="1" id="KW-0067">ATP-binding</keyword>
<dbReference type="PANTHER" id="PTHR37018:SF1">
    <property type="entry name" value="CULTURE SPECIFIC PROTEIN, PUTATIVE (AFU_ORTHOLOGUE AFUA_2G00130)-RELATED"/>
    <property type="match status" value="1"/>
</dbReference>
<dbReference type="Proteomes" id="UP000178450">
    <property type="component" value="Unassembled WGS sequence"/>
</dbReference>
<dbReference type="PROSITE" id="PS50975">
    <property type="entry name" value="ATP_GRASP"/>
    <property type="match status" value="1"/>
</dbReference>
<protein>
    <recommendedName>
        <fullName evidence="2">ATP-grasp domain-containing protein</fullName>
    </recommendedName>
</protein>
<dbReference type="EMBL" id="MGBG01000013">
    <property type="protein sequence ID" value="OGK64899.1"/>
    <property type="molecule type" value="Genomic_DNA"/>
</dbReference>
<evidence type="ECO:0000256" key="1">
    <source>
        <dbReference type="PROSITE-ProRule" id="PRU00409"/>
    </source>
</evidence>
<dbReference type="GO" id="GO:0046872">
    <property type="term" value="F:metal ion binding"/>
    <property type="evidence" value="ECO:0007669"/>
    <property type="project" value="InterPro"/>
</dbReference>
<keyword evidence="1" id="KW-0547">Nucleotide-binding</keyword>
<name>A0A1F7KAK8_9BACT</name>
<dbReference type="SUPFAM" id="SSF56059">
    <property type="entry name" value="Glutathione synthetase ATP-binding domain-like"/>
    <property type="match status" value="1"/>
</dbReference>
<feature type="domain" description="ATP-grasp" evidence="2">
    <location>
        <begin position="165"/>
        <end position="378"/>
    </location>
</feature>
<proteinExistence type="predicted"/>
<dbReference type="AlphaFoldDB" id="A0A1F7KAK8"/>
<gene>
    <name evidence="3" type="ORF">A2209_04340</name>
</gene>
<reference evidence="3 4" key="1">
    <citation type="journal article" date="2016" name="Nat. Commun.">
        <title>Thousands of microbial genomes shed light on interconnected biogeochemical processes in an aquifer system.</title>
        <authorList>
            <person name="Anantharaman K."/>
            <person name="Brown C.T."/>
            <person name="Hug L.A."/>
            <person name="Sharon I."/>
            <person name="Castelle C.J."/>
            <person name="Probst A.J."/>
            <person name="Thomas B.C."/>
            <person name="Singh A."/>
            <person name="Wilkins M.J."/>
            <person name="Karaoz U."/>
            <person name="Brodie E.L."/>
            <person name="Williams K.H."/>
            <person name="Hubbard S.S."/>
            <person name="Banfield J.F."/>
        </authorList>
    </citation>
    <scope>NUCLEOTIDE SEQUENCE [LARGE SCALE GENOMIC DNA]</scope>
</reference>